<sequence>MGTKATFTEQGNGPCEAAFSPKTKSQASEGSKGSPHMKPKPPFTVPVEKPKPDPDRSVVAVILPPACQAAPAPAQTPQLAQACTDNIALTLELPCRESSCYFEQDDVVYVEGMDGHMYLVPVPLSSSKAAEDYHIKGAGMPVRKGGRVVGYGDMVIRWNLICPHKTAPPKRKILRRRHT</sequence>
<dbReference type="EMBL" id="KB469307">
    <property type="protein sequence ID" value="EPQ52604.1"/>
    <property type="molecule type" value="Genomic_DNA"/>
</dbReference>
<evidence type="ECO:0000313" key="3">
    <source>
        <dbReference type="Proteomes" id="UP000030669"/>
    </source>
</evidence>
<reference evidence="2 3" key="1">
    <citation type="journal article" date="2012" name="Science">
        <title>The Paleozoic origin of enzymatic lignin decomposition reconstructed from 31 fungal genomes.</title>
        <authorList>
            <person name="Floudas D."/>
            <person name="Binder M."/>
            <person name="Riley R."/>
            <person name="Barry K."/>
            <person name="Blanchette R.A."/>
            <person name="Henrissat B."/>
            <person name="Martinez A.T."/>
            <person name="Otillar R."/>
            <person name="Spatafora J.W."/>
            <person name="Yadav J.S."/>
            <person name="Aerts A."/>
            <person name="Benoit I."/>
            <person name="Boyd A."/>
            <person name="Carlson A."/>
            <person name="Copeland A."/>
            <person name="Coutinho P.M."/>
            <person name="de Vries R.P."/>
            <person name="Ferreira P."/>
            <person name="Findley K."/>
            <person name="Foster B."/>
            <person name="Gaskell J."/>
            <person name="Glotzer D."/>
            <person name="Gorecki P."/>
            <person name="Heitman J."/>
            <person name="Hesse C."/>
            <person name="Hori C."/>
            <person name="Igarashi K."/>
            <person name="Jurgens J.A."/>
            <person name="Kallen N."/>
            <person name="Kersten P."/>
            <person name="Kohler A."/>
            <person name="Kuees U."/>
            <person name="Kumar T.K.A."/>
            <person name="Kuo A."/>
            <person name="LaButti K."/>
            <person name="Larrondo L.F."/>
            <person name="Lindquist E."/>
            <person name="Ling A."/>
            <person name="Lombard V."/>
            <person name="Lucas S."/>
            <person name="Lundell T."/>
            <person name="Martin R."/>
            <person name="McLaughlin D.J."/>
            <person name="Morgenstern I."/>
            <person name="Morin E."/>
            <person name="Murat C."/>
            <person name="Nagy L.G."/>
            <person name="Nolan M."/>
            <person name="Ohm R.A."/>
            <person name="Patyshakuliyeva A."/>
            <person name="Rokas A."/>
            <person name="Ruiz-Duenas F.J."/>
            <person name="Sabat G."/>
            <person name="Salamov A."/>
            <person name="Samejima M."/>
            <person name="Schmutz J."/>
            <person name="Slot J.C."/>
            <person name="St John F."/>
            <person name="Stenlid J."/>
            <person name="Sun H."/>
            <person name="Sun S."/>
            <person name="Syed K."/>
            <person name="Tsang A."/>
            <person name="Wiebenga A."/>
            <person name="Young D."/>
            <person name="Pisabarro A."/>
            <person name="Eastwood D.C."/>
            <person name="Martin F."/>
            <person name="Cullen D."/>
            <person name="Grigoriev I.V."/>
            <person name="Hibbett D.S."/>
        </authorList>
    </citation>
    <scope>NUCLEOTIDE SEQUENCE [LARGE SCALE GENOMIC DNA]</scope>
    <source>
        <strain evidence="2 3">ATCC 11539</strain>
    </source>
</reference>
<feature type="compositionally biased region" description="Polar residues" evidence="1">
    <location>
        <begin position="22"/>
        <end position="31"/>
    </location>
</feature>
<gene>
    <name evidence="2" type="ORF">GLOTRDRAFT_131839</name>
</gene>
<accession>S7RJ10</accession>
<keyword evidence="3" id="KW-1185">Reference proteome</keyword>
<feature type="region of interest" description="Disordered" evidence="1">
    <location>
        <begin position="1"/>
        <end position="56"/>
    </location>
</feature>
<dbReference type="AlphaFoldDB" id="S7RJ10"/>
<dbReference type="HOGENOM" id="CLU_1503603_0_0_1"/>
<dbReference type="OrthoDB" id="10250354at2759"/>
<dbReference type="GeneID" id="19302392"/>
<dbReference type="Gene3D" id="2.60.260.20">
    <property type="entry name" value="Urease metallochaperone UreE, N-terminal domain"/>
    <property type="match status" value="1"/>
</dbReference>
<dbReference type="eggNOG" id="KOG0714">
    <property type="taxonomic scope" value="Eukaryota"/>
</dbReference>
<proteinExistence type="predicted"/>
<dbReference type="RefSeq" id="XP_007868898.1">
    <property type="nucleotide sequence ID" value="XM_007870707.1"/>
</dbReference>
<protein>
    <submittedName>
        <fullName evidence="2">Uncharacterized protein</fullName>
    </submittedName>
</protein>
<feature type="compositionally biased region" description="Polar residues" evidence="1">
    <location>
        <begin position="1"/>
        <end position="11"/>
    </location>
</feature>
<organism evidence="2 3">
    <name type="scientific">Gloeophyllum trabeum (strain ATCC 11539 / FP-39264 / Madison 617)</name>
    <name type="common">Brown rot fungus</name>
    <dbReference type="NCBI Taxonomy" id="670483"/>
    <lineage>
        <taxon>Eukaryota</taxon>
        <taxon>Fungi</taxon>
        <taxon>Dikarya</taxon>
        <taxon>Basidiomycota</taxon>
        <taxon>Agaricomycotina</taxon>
        <taxon>Agaricomycetes</taxon>
        <taxon>Gloeophyllales</taxon>
        <taxon>Gloeophyllaceae</taxon>
        <taxon>Gloeophyllum</taxon>
    </lineage>
</organism>
<name>S7RJ10_GLOTA</name>
<evidence type="ECO:0000256" key="1">
    <source>
        <dbReference type="SAM" id="MobiDB-lite"/>
    </source>
</evidence>
<dbReference type="Proteomes" id="UP000030669">
    <property type="component" value="Unassembled WGS sequence"/>
</dbReference>
<dbReference type="STRING" id="670483.S7RJ10"/>
<dbReference type="KEGG" id="gtr:GLOTRDRAFT_131839"/>
<evidence type="ECO:0000313" key="2">
    <source>
        <dbReference type="EMBL" id="EPQ52604.1"/>
    </source>
</evidence>